<proteinExistence type="predicted"/>
<organism evidence="2 3">
    <name type="scientific">Saprolegnia parasitica (strain CBS 223.65)</name>
    <dbReference type="NCBI Taxonomy" id="695850"/>
    <lineage>
        <taxon>Eukaryota</taxon>
        <taxon>Sar</taxon>
        <taxon>Stramenopiles</taxon>
        <taxon>Oomycota</taxon>
        <taxon>Saprolegniomycetes</taxon>
        <taxon>Saprolegniales</taxon>
        <taxon>Saprolegniaceae</taxon>
        <taxon>Saprolegnia</taxon>
    </lineage>
</organism>
<dbReference type="VEuPathDB" id="FungiDB:SPRG_18553"/>
<evidence type="ECO:0000256" key="1">
    <source>
        <dbReference type="SAM" id="Phobius"/>
    </source>
</evidence>
<evidence type="ECO:0000313" key="3">
    <source>
        <dbReference type="Proteomes" id="UP000030745"/>
    </source>
</evidence>
<dbReference type="Proteomes" id="UP000030745">
    <property type="component" value="Unassembled WGS sequence"/>
</dbReference>
<dbReference type="RefSeq" id="XP_012213502.1">
    <property type="nucleotide sequence ID" value="XM_012358112.1"/>
</dbReference>
<feature type="transmembrane region" description="Helical" evidence="1">
    <location>
        <begin position="70"/>
        <end position="92"/>
    </location>
</feature>
<keyword evidence="1" id="KW-1133">Transmembrane helix</keyword>
<keyword evidence="1" id="KW-0812">Transmembrane</keyword>
<keyword evidence="1" id="KW-0472">Membrane</keyword>
<keyword evidence="3" id="KW-1185">Reference proteome</keyword>
<dbReference type="AlphaFoldDB" id="A0A067BGD3"/>
<reference evidence="2 3" key="1">
    <citation type="journal article" date="2013" name="PLoS Genet.">
        <title>Distinctive expansion of potential virulence genes in the genome of the oomycete fish pathogen Saprolegnia parasitica.</title>
        <authorList>
            <person name="Jiang R.H."/>
            <person name="de Bruijn I."/>
            <person name="Haas B.J."/>
            <person name="Belmonte R."/>
            <person name="Lobach L."/>
            <person name="Christie J."/>
            <person name="van den Ackerveken G."/>
            <person name="Bottin A."/>
            <person name="Bulone V."/>
            <person name="Diaz-Moreno S.M."/>
            <person name="Dumas B."/>
            <person name="Fan L."/>
            <person name="Gaulin E."/>
            <person name="Govers F."/>
            <person name="Grenville-Briggs L.J."/>
            <person name="Horner N.R."/>
            <person name="Levin J.Z."/>
            <person name="Mammella M."/>
            <person name="Meijer H.J."/>
            <person name="Morris P."/>
            <person name="Nusbaum C."/>
            <person name="Oome S."/>
            <person name="Phillips A.J."/>
            <person name="van Rooyen D."/>
            <person name="Rzeszutek E."/>
            <person name="Saraiva M."/>
            <person name="Secombes C.J."/>
            <person name="Seidl M.F."/>
            <person name="Snel B."/>
            <person name="Stassen J.H."/>
            <person name="Sykes S."/>
            <person name="Tripathy S."/>
            <person name="van den Berg H."/>
            <person name="Vega-Arreguin J.C."/>
            <person name="Wawra S."/>
            <person name="Young S.K."/>
            <person name="Zeng Q."/>
            <person name="Dieguez-Uribeondo J."/>
            <person name="Russ C."/>
            <person name="Tyler B.M."/>
            <person name="van West P."/>
        </authorList>
    </citation>
    <scope>NUCLEOTIDE SEQUENCE [LARGE SCALE GENOMIC DNA]</scope>
    <source>
        <strain evidence="2 3">CBS 223.65</strain>
    </source>
</reference>
<dbReference type="GeneID" id="24140076"/>
<accession>A0A067BGD3</accession>
<sequence>MRALRPLVARVFSVRFEKVKTVFSLWLLVALLHALFATHLFSLAYCHHYITLDLYSYERRTLGLPPDLTASMVACILVGALFCEGLVSMMRYRQLEKRIERLVLVRDSSKRRADTGALSMSLCFHRLGELWTTYAAHFSSQGELFAWGYEVQRT</sequence>
<feature type="non-terminal residue" evidence="2">
    <location>
        <position position="154"/>
    </location>
</feature>
<dbReference type="EMBL" id="KK584561">
    <property type="protein sequence ID" value="KDO15790.1"/>
    <property type="molecule type" value="Genomic_DNA"/>
</dbReference>
<evidence type="ECO:0000313" key="2">
    <source>
        <dbReference type="EMBL" id="KDO15790.1"/>
    </source>
</evidence>
<dbReference type="KEGG" id="spar:SPRG_18553"/>
<name>A0A067BGD3_SAPPC</name>
<protein>
    <submittedName>
        <fullName evidence="2">Uncharacterized protein</fullName>
    </submittedName>
</protein>
<gene>
    <name evidence="2" type="ORF">SPRG_18553</name>
</gene>